<evidence type="ECO:0000313" key="2">
    <source>
        <dbReference type="Proteomes" id="UP000000430"/>
    </source>
</evidence>
<name>Q6FB17_ACIAD</name>
<accession>Q6FB17</accession>
<dbReference type="KEGG" id="aci:ACIAD1918"/>
<evidence type="ECO:0000313" key="1">
    <source>
        <dbReference type="EMBL" id="CAG68746.1"/>
    </source>
</evidence>
<sequence>MWLCWIFIPIHLKDTNFEVTVINIRYTFNIHRNQVTAGTLFWFWSTCNSTLNVIP</sequence>
<dbReference type="Proteomes" id="UP000000430">
    <property type="component" value="Chromosome"/>
</dbReference>
<proteinExistence type="predicted"/>
<protein>
    <submittedName>
        <fullName evidence="1">Uncharacterized protein</fullName>
    </submittedName>
</protein>
<dbReference type="AlphaFoldDB" id="Q6FB17"/>
<dbReference type="EMBL" id="CR543861">
    <property type="protein sequence ID" value="CAG68746.1"/>
    <property type="molecule type" value="Genomic_DNA"/>
</dbReference>
<organism evidence="1 2">
    <name type="scientific">Acinetobacter baylyi (strain ATCC 33305 / BD413 / ADP1)</name>
    <dbReference type="NCBI Taxonomy" id="62977"/>
    <lineage>
        <taxon>Bacteria</taxon>
        <taxon>Pseudomonadati</taxon>
        <taxon>Pseudomonadota</taxon>
        <taxon>Gammaproteobacteria</taxon>
        <taxon>Moraxellales</taxon>
        <taxon>Moraxellaceae</taxon>
        <taxon>Acinetobacter</taxon>
    </lineage>
</organism>
<reference evidence="1 2" key="1">
    <citation type="journal article" date="2004" name="Nucleic Acids Res.">
        <title>Unique features revealed by the genome sequence of Acinetobacter sp. ADP1, a versatile and naturally transformation competent bacterium.</title>
        <authorList>
            <person name="Barbe V."/>
            <person name="Vallenet D."/>
            <person name="Fonknechten N."/>
            <person name="Kreimeyer A."/>
            <person name="Oztas S."/>
            <person name="Labarre L."/>
            <person name="Cruveiller S."/>
            <person name="Robert C."/>
            <person name="Duprat S."/>
            <person name="Wincker P."/>
            <person name="Ornston L.N."/>
            <person name="Weissenbach J."/>
            <person name="Marliere P."/>
            <person name="Cohen G.N."/>
            <person name="Medigue C."/>
        </authorList>
    </citation>
    <scope>NUCLEOTIDE SEQUENCE [LARGE SCALE GENOMIC DNA]</scope>
    <source>
        <strain evidence="2">ATCC 33305 / BD413 / ADP1</strain>
    </source>
</reference>
<gene>
    <name evidence="1" type="ordered locus">ACIAD1918</name>
</gene>
<dbReference type="HOGENOM" id="CLU_3021246_0_0_6"/>